<evidence type="ECO:0000313" key="1">
    <source>
        <dbReference type="EMBL" id="SGZ03942.1"/>
    </source>
</evidence>
<evidence type="ECO:0000313" key="2">
    <source>
        <dbReference type="Proteomes" id="UP000183794"/>
    </source>
</evidence>
<dbReference type="RefSeq" id="WP_075518272.1">
    <property type="nucleotide sequence ID" value="NZ_FPLD01000069.1"/>
</dbReference>
<dbReference type="InterPro" id="IPR023393">
    <property type="entry name" value="START-like_dom_sf"/>
</dbReference>
<accession>A0A1K9ZX73</accession>
<dbReference type="Proteomes" id="UP000183794">
    <property type="component" value="Unassembled WGS sequence"/>
</dbReference>
<dbReference type="OrthoDB" id="9810827at2"/>
<gene>
    <name evidence="1" type="ORF">NVI5450_2723</name>
</gene>
<dbReference type="SUPFAM" id="SSF55961">
    <property type="entry name" value="Bet v1-like"/>
    <property type="match status" value="1"/>
</dbReference>
<dbReference type="Gene3D" id="3.30.530.20">
    <property type="match status" value="1"/>
</dbReference>
<dbReference type="EMBL" id="FPLD01000069">
    <property type="protein sequence ID" value="SGZ03942.1"/>
    <property type="molecule type" value="Genomic_DNA"/>
</dbReference>
<reference evidence="1 2" key="1">
    <citation type="submission" date="2016-11" db="EMBL/GenBank/DDBJ databases">
        <authorList>
            <person name="Jaros S."/>
            <person name="Januszkiewicz K."/>
            <person name="Wedrychowicz H."/>
        </authorList>
    </citation>
    <scope>NUCLEOTIDE SEQUENCE [LARGE SCALE GENOMIC DNA]</scope>
    <source>
        <strain evidence="1">NVI 5450</strain>
    </source>
</reference>
<proteinExistence type="predicted"/>
<name>A0A1K9ZX73_9GAMM</name>
<organism evidence="1 2">
    <name type="scientific">Moritella viscosa</name>
    <dbReference type="NCBI Taxonomy" id="80854"/>
    <lineage>
        <taxon>Bacteria</taxon>
        <taxon>Pseudomonadati</taxon>
        <taxon>Pseudomonadota</taxon>
        <taxon>Gammaproteobacteria</taxon>
        <taxon>Alteromonadales</taxon>
        <taxon>Moritellaceae</taxon>
        <taxon>Moritella</taxon>
    </lineage>
</organism>
<dbReference type="AlphaFoldDB" id="A0A1K9ZX73"/>
<sequence>MTFEESIEIGSTPEKVFSLYKDVSNWKVWDKEVKCSTLKGAFLEGSVGSLTPSKGPKAQIILSKVEENKSFTSKSNLPFCVMYFEHCLVQKNDTVLVVHRVSFKGAFSYIFGYLIGHSIKKSLPITLQGLKSLAENGYV</sequence>
<protein>
    <submittedName>
        <fullName evidence="1">Orf144</fullName>
    </submittedName>
</protein>